<dbReference type="InterPro" id="IPR011991">
    <property type="entry name" value="ArsR-like_HTH"/>
</dbReference>
<evidence type="ECO:0000313" key="7">
    <source>
        <dbReference type="EMBL" id="AFL95300.1"/>
    </source>
</evidence>
<keyword evidence="2 4" id="KW-0238">DNA-binding</keyword>
<evidence type="ECO:0000256" key="1">
    <source>
        <dbReference type="ARBA" id="ARBA00023015"/>
    </source>
</evidence>
<dbReference type="PANTHER" id="PTHR38465">
    <property type="entry name" value="HTH-TYPE TRANSCRIPTIONAL REGULATOR MJ1563-RELATED"/>
    <property type="match status" value="1"/>
</dbReference>
<dbReference type="EMBL" id="CP003651">
    <property type="protein sequence ID" value="AFL95300.1"/>
    <property type="molecule type" value="Genomic_DNA"/>
</dbReference>
<dbReference type="CDD" id="cd00090">
    <property type="entry name" value="HTH_ARSR"/>
    <property type="match status" value="1"/>
</dbReference>
<evidence type="ECO:0000256" key="2">
    <source>
        <dbReference type="ARBA" id="ARBA00023125"/>
    </source>
</evidence>
<dbReference type="HOGENOM" id="CLU_107445_2_0_2"/>
<evidence type="ECO:0000256" key="3">
    <source>
        <dbReference type="ARBA" id="ARBA00023163"/>
    </source>
</evidence>
<dbReference type="InterPro" id="IPR000835">
    <property type="entry name" value="HTH_MarR-typ"/>
</dbReference>
<keyword evidence="3 4" id="KW-0804">Transcription</keyword>
<feature type="domain" description="HTH marR-type" evidence="6">
    <location>
        <begin position="34"/>
        <end position="81"/>
    </location>
</feature>
<feature type="coiled-coil region" evidence="5">
    <location>
        <begin position="98"/>
        <end position="125"/>
    </location>
</feature>
<dbReference type="PANTHER" id="PTHR38465:SF1">
    <property type="entry name" value="HTH-TYPE TRANSCRIPTIONAL REGULATOR MJ1563-RELATED"/>
    <property type="match status" value="1"/>
</dbReference>
<keyword evidence="8" id="KW-1185">Reference proteome</keyword>
<gene>
    <name evidence="7" type="ORF">CL1_1097</name>
</gene>
<proteinExistence type="inferred from homology"/>
<organism evidence="7 8">
    <name type="scientific">Thermococcus cleftensis (strain DSM 27260 / KACC 17922 / CL1)</name>
    <dbReference type="NCBI Taxonomy" id="163003"/>
    <lineage>
        <taxon>Archaea</taxon>
        <taxon>Methanobacteriati</taxon>
        <taxon>Methanobacteriota</taxon>
        <taxon>Thermococci</taxon>
        <taxon>Thermococcales</taxon>
        <taxon>Thermococcaceae</taxon>
        <taxon>Thermococcus</taxon>
    </lineage>
</organism>
<evidence type="ECO:0000256" key="5">
    <source>
        <dbReference type="SAM" id="Coils"/>
    </source>
</evidence>
<dbReference type="GeneID" id="13037485"/>
<evidence type="ECO:0000313" key="8">
    <source>
        <dbReference type="Proteomes" id="UP000006064"/>
    </source>
</evidence>
<dbReference type="Proteomes" id="UP000006064">
    <property type="component" value="Chromosome"/>
</dbReference>
<sequence>MGVEEAKRIVMNHFAGAARRFGFSELYGYIYGALFLAREPMSLAEIAERTGYSLSHVSSALKAMESLGFVVRVKKPGDKRAYYRATRLLKDWRQAAYYNRVLEDVEQMKTNLMKALAELEGEEGEEVEFIRESIEFALKRNELAERIIRYLLSHDDEEVLERLVECLESEKR</sequence>
<keyword evidence="5" id="KW-0175">Coiled coil</keyword>
<dbReference type="KEGG" id="thm:CL1_1097"/>
<keyword evidence="1 4" id="KW-0805">Transcription regulation</keyword>
<evidence type="ECO:0000256" key="4">
    <source>
        <dbReference type="PIRNR" id="PIRNR006707"/>
    </source>
</evidence>
<dbReference type="Pfam" id="PF12802">
    <property type="entry name" value="MarR_2"/>
    <property type="match status" value="1"/>
</dbReference>
<protein>
    <recommendedName>
        <fullName evidence="4">HTH-type transcriptional regulator</fullName>
    </recommendedName>
</protein>
<dbReference type="Gene3D" id="1.10.10.10">
    <property type="entry name" value="Winged helix-like DNA-binding domain superfamily/Winged helix DNA-binding domain"/>
    <property type="match status" value="1"/>
</dbReference>
<dbReference type="InterPro" id="IPR052362">
    <property type="entry name" value="HTH-GbsR_regulator"/>
</dbReference>
<reference evidence="7 8" key="1">
    <citation type="journal article" date="2012" name="J. Bacteriol.">
        <title>Complete Genome Sequence of the Hyperthermophilic Archaeon Thermococcus sp. Strain CL1, Isolated from a Paralvinella sp. Polychaete Worm Collected from a Hydrothermal Vent.</title>
        <authorList>
            <person name="Jung J.H."/>
            <person name="Holden J.F."/>
            <person name="Seo D.H."/>
            <person name="Park K.H."/>
            <person name="Shin H."/>
            <person name="Ryu S."/>
            <person name="Lee J.H."/>
            <person name="Park C.S."/>
        </authorList>
    </citation>
    <scope>NUCLEOTIDE SEQUENCE [LARGE SCALE GENOMIC DNA]</scope>
    <source>
        <strain evidence="8">DSM 27260 / KACC 17922 / CL1</strain>
    </source>
</reference>
<dbReference type="RefSeq" id="WP_014788935.1">
    <property type="nucleotide sequence ID" value="NC_018015.1"/>
</dbReference>
<evidence type="ECO:0000259" key="6">
    <source>
        <dbReference type="Pfam" id="PF12802"/>
    </source>
</evidence>
<comment type="similarity">
    <text evidence="4">Belongs to the GbsR family.</text>
</comment>
<dbReference type="AlphaFoldDB" id="I3ZUB6"/>
<dbReference type="OrthoDB" id="85881at2157"/>
<dbReference type="SUPFAM" id="SSF46785">
    <property type="entry name" value="Winged helix' DNA-binding domain"/>
    <property type="match status" value="1"/>
</dbReference>
<dbReference type="InterPro" id="IPR026282">
    <property type="entry name" value="MJ1563"/>
</dbReference>
<accession>I3ZUB6</accession>
<name>I3ZUB6_THECF</name>
<dbReference type="InterPro" id="IPR036390">
    <property type="entry name" value="WH_DNA-bd_sf"/>
</dbReference>
<dbReference type="GO" id="GO:0003700">
    <property type="term" value="F:DNA-binding transcription factor activity"/>
    <property type="evidence" value="ECO:0007669"/>
    <property type="project" value="InterPro"/>
</dbReference>
<dbReference type="InterPro" id="IPR036388">
    <property type="entry name" value="WH-like_DNA-bd_sf"/>
</dbReference>
<dbReference type="STRING" id="163003.CL1_1097"/>
<dbReference type="PIRSF" id="PIRSF006707">
    <property type="entry name" value="MJ1563"/>
    <property type="match status" value="1"/>
</dbReference>
<dbReference type="GO" id="GO:0003677">
    <property type="term" value="F:DNA binding"/>
    <property type="evidence" value="ECO:0007669"/>
    <property type="project" value="UniProtKB-UniRule"/>
</dbReference>